<sequence length="222" mass="24165">MWAVKLLVFLAASYAAVLLLVYVAQTSLLFPTGLARAGASLPERAERLELVTEDGERLRGVRIAPPAASGGREPVLLCFGGNAWNAEDMAVYVHQLFPEHEVVAFHYRGYRPSTGRPSAAALLADAPRLYDFVAGRSEARKVVAIGFSIGTGVAAHLASQRRLDGVVLVTPFDSLEELAREHYRWAPVGLLLRHRMSPIDDLRRSTTPVALIAAQRDSIVPT</sequence>
<dbReference type="EMBL" id="CADCVX010000445">
    <property type="protein sequence ID" value="CAA9525325.1"/>
    <property type="molecule type" value="Genomic_DNA"/>
</dbReference>
<accession>A0A6J4TJT0</accession>
<evidence type="ECO:0000259" key="1">
    <source>
        <dbReference type="Pfam" id="PF00561"/>
    </source>
</evidence>
<dbReference type="InterPro" id="IPR029058">
    <property type="entry name" value="AB_hydrolase_fold"/>
</dbReference>
<name>A0A6J4TJT0_9SPHN</name>
<dbReference type="Pfam" id="PF00561">
    <property type="entry name" value="Abhydrolase_1"/>
    <property type="match status" value="1"/>
</dbReference>
<reference evidence="2" key="1">
    <citation type="submission" date="2020-02" db="EMBL/GenBank/DDBJ databases">
        <authorList>
            <person name="Meier V. D."/>
        </authorList>
    </citation>
    <scope>NUCLEOTIDE SEQUENCE</scope>
    <source>
        <strain evidence="2">AVDCRST_MAG91</strain>
    </source>
</reference>
<organism evidence="2">
    <name type="scientific">uncultured Sphingomonadaceae bacterium</name>
    <dbReference type="NCBI Taxonomy" id="169976"/>
    <lineage>
        <taxon>Bacteria</taxon>
        <taxon>Pseudomonadati</taxon>
        <taxon>Pseudomonadota</taxon>
        <taxon>Alphaproteobacteria</taxon>
        <taxon>Sphingomonadales</taxon>
        <taxon>Sphingomonadaceae</taxon>
        <taxon>environmental samples</taxon>
    </lineage>
</organism>
<dbReference type="InterPro" id="IPR000073">
    <property type="entry name" value="AB_hydrolase_1"/>
</dbReference>
<protein>
    <recommendedName>
        <fullName evidence="1">AB hydrolase-1 domain-containing protein</fullName>
    </recommendedName>
</protein>
<feature type="non-terminal residue" evidence="2">
    <location>
        <position position="222"/>
    </location>
</feature>
<dbReference type="AlphaFoldDB" id="A0A6J4TJT0"/>
<dbReference type="PANTHER" id="PTHR12277:SF81">
    <property type="entry name" value="PROTEIN ABHD13"/>
    <property type="match status" value="1"/>
</dbReference>
<gene>
    <name evidence="2" type="ORF">AVDCRST_MAG91-2472</name>
</gene>
<dbReference type="Gene3D" id="3.40.50.1820">
    <property type="entry name" value="alpha/beta hydrolase"/>
    <property type="match status" value="1"/>
</dbReference>
<feature type="domain" description="AB hydrolase-1" evidence="1">
    <location>
        <begin position="74"/>
        <end position="180"/>
    </location>
</feature>
<evidence type="ECO:0000313" key="2">
    <source>
        <dbReference type="EMBL" id="CAA9525325.1"/>
    </source>
</evidence>
<dbReference type="SUPFAM" id="SSF53474">
    <property type="entry name" value="alpha/beta-Hydrolases"/>
    <property type="match status" value="1"/>
</dbReference>
<dbReference type="PANTHER" id="PTHR12277">
    <property type="entry name" value="ALPHA/BETA HYDROLASE DOMAIN-CONTAINING PROTEIN"/>
    <property type="match status" value="1"/>
</dbReference>
<proteinExistence type="predicted"/>